<evidence type="ECO:0000313" key="3">
    <source>
        <dbReference type="Proteomes" id="UP000000664"/>
    </source>
</evidence>
<protein>
    <submittedName>
        <fullName evidence="2">Predicted periplasmic/secreted protein</fullName>
    </submittedName>
</protein>
<keyword evidence="1" id="KW-0812">Transmembrane</keyword>
<dbReference type="InterPro" id="IPR009898">
    <property type="entry name" value="DUF1440"/>
</dbReference>
<dbReference type="Pfam" id="PF07274">
    <property type="entry name" value="DUF1440"/>
    <property type="match status" value="1"/>
</dbReference>
<feature type="transmembrane region" description="Helical" evidence="1">
    <location>
        <begin position="105"/>
        <end position="124"/>
    </location>
</feature>
<keyword evidence="1" id="KW-1133">Transmembrane helix</keyword>
<gene>
    <name evidence="2" type="ordered locus">LGAS_1837</name>
</gene>
<feature type="transmembrane region" description="Helical" evidence="1">
    <location>
        <begin position="72"/>
        <end position="93"/>
    </location>
</feature>
<dbReference type="AlphaFoldDB" id="A0A806A8Z9"/>
<proteinExistence type="predicted"/>
<organism evidence="2 3">
    <name type="scientific">Lactobacillus gasseri (strain ATCC 33323 / DSM 20243 / BCRC 14619 / CIP 102991 / JCM 1131 / KCTC 3163 / NCIMB 11718 / NCTC 13722 / AM63)</name>
    <dbReference type="NCBI Taxonomy" id="324831"/>
    <lineage>
        <taxon>Bacteria</taxon>
        <taxon>Bacillati</taxon>
        <taxon>Bacillota</taxon>
        <taxon>Bacilli</taxon>
        <taxon>Lactobacillales</taxon>
        <taxon>Lactobacillaceae</taxon>
        <taxon>Lactobacillus</taxon>
    </lineage>
</organism>
<dbReference type="KEGG" id="lga:LGAS_1837"/>
<sequence length="170" mass="19163">MMTKFSWKNVLIAGTAAGVISGLVKLGWENILPPRTPERNKTNPPQKLLEQMGVPAKLTHATYTYSGEKLPWVSYLVHFGFSISFATAYAALLEKKIKWLTVDQGVPFGLAVWIAFHLVIMPLMKTVPSPKDQPLEEHISEALGHIAWMWTNNEIAEIVLKQLGQRKKER</sequence>
<evidence type="ECO:0000313" key="2">
    <source>
        <dbReference type="EMBL" id="ABJ61111.1"/>
    </source>
</evidence>
<dbReference type="EMBL" id="CP000413">
    <property type="protein sequence ID" value="ABJ61111.1"/>
    <property type="molecule type" value="Genomic_DNA"/>
</dbReference>
<keyword evidence="1" id="KW-0472">Membrane</keyword>
<name>A0A806A8Z9_LACGA</name>
<dbReference type="Proteomes" id="UP000000664">
    <property type="component" value="Chromosome"/>
</dbReference>
<reference evidence="2 3" key="1">
    <citation type="journal article" date="2006" name="Proc. Natl. Acad. Sci. U.S.A.">
        <title>Comparative genomics of the lactic acid bacteria.</title>
        <authorList>
            <person name="Makarova K."/>
            <person name="Slesarev A."/>
            <person name="Wolf Y."/>
            <person name="Sorokin A."/>
            <person name="Mirkin B."/>
            <person name="Koonin E."/>
            <person name="Pavlov A."/>
            <person name="Pavlova N."/>
            <person name="Karamychev V."/>
            <person name="Polouchine N."/>
            <person name="Shakhova V."/>
            <person name="Grigoriev I."/>
            <person name="Lou Y."/>
            <person name="Rohksar D."/>
            <person name="Lucas S."/>
            <person name="Huang K."/>
            <person name="Goodstein D.M."/>
            <person name="Hawkins T."/>
            <person name="Plengvidhya V."/>
            <person name="Welker D."/>
            <person name="Hughes J."/>
            <person name="Goh Y."/>
            <person name="Benson A."/>
            <person name="Baldwin K."/>
            <person name="Lee J.H."/>
            <person name="Diaz-Muniz I."/>
            <person name="Dosti B."/>
            <person name="Smeianov V."/>
            <person name="Wechter W."/>
            <person name="Barabote R."/>
            <person name="Lorca G."/>
            <person name="Altermann E."/>
            <person name="Barrangou R."/>
            <person name="Ganesan B."/>
            <person name="Xie Y."/>
            <person name="Rawsthorne H."/>
            <person name="Tamir D."/>
            <person name="Parker C."/>
            <person name="Breidt F."/>
            <person name="Broadbent J."/>
            <person name="Hutkins R."/>
            <person name="O'Sullivan D."/>
            <person name="Steele J."/>
            <person name="Unlu G."/>
            <person name="Saier M."/>
            <person name="Klaenhammer T."/>
            <person name="Richardson P."/>
            <person name="Kozyavkin S."/>
            <person name="Weimer B."/>
            <person name="Mills D."/>
        </authorList>
    </citation>
    <scope>NUCLEOTIDE SEQUENCE [LARGE SCALE GENOMIC DNA]</scope>
    <source>
        <strain evidence="3">ATCC 33323 / DSM 20243 / BCRC 14619 / CIP 102991 / JCM 1131 / KCTC 3163 / NCIMB 11718 / NCTC 13722 / AM63</strain>
    </source>
</reference>
<accession>A0A806A8Z9</accession>
<evidence type="ECO:0000256" key="1">
    <source>
        <dbReference type="SAM" id="Phobius"/>
    </source>
</evidence>